<evidence type="ECO:0000259" key="1">
    <source>
        <dbReference type="Pfam" id="PF13175"/>
    </source>
</evidence>
<dbReference type="PANTHER" id="PTHR43581">
    <property type="entry name" value="ATP/GTP PHOSPHATASE"/>
    <property type="match status" value="1"/>
</dbReference>
<feature type="domain" description="OLD protein-like TOPRIM" evidence="2">
    <location>
        <begin position="465"/>
        <end position="529"/>
    </location>
</feature>
<dbReference type="InterPro" id="IPR027417">
    <property type="entry name" value="P-loop_NTPase"/>
</dbReference>
<dbReference type="OrthoDB" id="3237462at2"/>
<dbReference type="InterPro" id="IPR051396">
    <property type="entry name" value="Bact_Antivir_Def_Nuclease"/>
</dbReference>
<dbReference type="Pfam" id="PF13175">
    <property type="entry name" value="AAA_15"/>
    <property type="match status" value="2"/>
</dbReference>
<organism evidence="3 4">
    <name type="scientific">Cryobacterium cryoconiti</name>
    <dbReference type="NCBI Taxonomy" id="1259239"/>
    <lineage>
        <taxon>Bacteria</taxon>
        <taxon>Bacillati</taxon>
        <taxon>Actinomycetota</taxon>
        <taxon>Actinomycetes</taxon>
        <taxon>Micrococcales</taxon>
        <taxon>Microbacteriaceae</taxon>
        <taxon>Cryobacterium</taxon>
    </lineage>
</organism>
<feature type="domain" description="Endonuclease GajA/Old nuclease/RecF-like AAA" evidence="1">
    <location>
        <begin position="223"/>
        <end position="406"/>
    </location>
</feature>
<accession>A0A4Y8JTT4</accession>
<dbReference type="Pfam" id="PF20469">
    <property type="entry name" value="OLD-like_TOPRIM"/>
    <property type="match status" value="1"/>
</dbReference>
<dbReference type="PANTHER" id="PTHR43581:SF4">
    <property type="entry name" value="ATP_GTP PHOSPHATASE"/>
    <property type="match status" value="1"/>
</dbReference>
<reference evidence="3 4" key="1">
    <citation type="submission" date="2019-03" db="EMBL/GenBank/DDBJ databases">
        <title>Genomics of glacier-inhabiting Cryobacterium strains.</title>
        <authorList>
            <person name="Liu Q."/>
            <person name="Xin Y.-H."/>
        </authorList>
    </citation>
    <scope>NUCLEOTIDE SEQUENCE [LARGE SCALE GENOMIC DNA]</scope>
    <source>
        <strain evidence="3 4">TMT1-51</strain>
    </source>
</reference>
<dbReference type="InterPro" id="IPR034139">
    <property type="entry name" value="TOPRIM_OLD"/>
</dbReference>
<dbReference type="RefSeq" id="WP_134425514.1">
    <property type="nucleotide sequence ID" value="NZ_SOHA01000040.1"/>
</dbReference>
<dbReference type="AlphaFoldDB" id="A0A4Y8JTT4"/>
<feature type="domain" description="Endonuclease GajA/Old nuclease/RecF-like AAA" evidence="1">
    <location>
        <begin position="16"/>
        <end position="70"/>
    </location>
</feature>
<gene>
    <name evidence="3" type="ORF">E3T49_13945</name>
</gene>
<name>A0A4Y8JTT4_9MICO</name>
<dbReference type="Gene3D" id="3.40.50.300">
    <property type="entry name" value="P-loop containing nucleotide triphosphate hydrolases"/>
    <property type="match status" value="1"/>
</dbReference>
<proteinExistence type="predicted"/>
<dbReference type="SUPFAM" id="SSF52540">
    <property type="entry name" value="P-loop containing nucleoside triphosphate hydrolases"/>
    <property type="match status" value="1"/>
</dbReference>
<evidence type="ECO:0000259" key="2">
    <source>
        <dbReference type="Pfam" id="PF20469"/>
    </source>
</evidence>
<evidence type="ECO:0000313" key="3">
    <source>
        <dbReference type="EMBL" id="TFD26986.1"/>
    </source>
</evidence>
<evidence type="ECO:0000313" key="4">
    <source>
        <dbReference type="Proteomes" id="UP000297472"/>
    </source>
</evidence>
<sequence length="666" mass="72060">MIAKCITLMPTRGVEMLITRVEIENFRCIENHTIDFDKITSFIGPNGAGKSTVLRALDWVFNSAKDALTVTDFFGSPKATTGTICVTVHFSNLTDRDRIILTDRYAPPHADTFALKREWSVAGGDRLSGASAGYPAFAPIRKILDGPADPVKALFAEVRGQLAEAGVTLASAASKPAIGRVLDEWEATHPDTLIPTFSSDSQMFGFAGQGELAKVFSYVFVDADLRATVETEDSSKTILGKLLFRALDRSEAETALADLADEVTQKHDAINKKHLGPSLAKISRELTAGIGRFTAGRQLVLRPQGSLYTPPKARVDVRVLDHIVETALANQGHGFQRAALVASLQVLADYSTDSTQESVLFLAIEEPELFQHPTQARAFASVLRRLARDTEHNLQIAYATHSPYFVDPFEFHEVRRVTRTSQGKFSVAAAGREVIATIVSTQMSDTWDISSGWSKLILLDLREALFASAVVLCEGADDAAVLQGASAHFGDFDVFGITATAVRGKTDLFLAQAVLAAFDIPTLVVWDNDSRVDERAKERKLQKLIDAGQPRALTPPELAEIANAKGRDAAHFNRKLVAFMNIDLDEDYPIGLISENLFAVDDTLETMLAKDWPAFLTSKLAVIASGDGVDSAKHEATYRLAAQQCSSAPTGALAAILASAEALAVA</sequence>
<protein>
    <submittedName>
        <fullName evidence="3">DUF2813 domain-containing protein</fullName>
    </submittedName>
</protein>
<dbReference type="InterPro" id="IPR041685">
    <property type="entry name" value="AAA_GajA/Old/RecF-like"/>
</dbReference>
<dbReference type="Proteomes" id="UP000297472">
    <property type="component" value="Unassembled WGS sequence"/>
</dbReference>
<dbReference type="EMBL" id="SOHA01000040">
    <property type="protein sequence ID" value="TFD26986.1"/>
    <property type="molecule type" value="Genomic_DNA"/>
</dbReference>
<comment type="caution">
    <text evidence="3">The sequence shown here is derived from an EMBL/GenBank/DDBJ whole genome shotgun (WGS) entry which is preliminary data.</text>
</comment>
<keyword evidence="4" id="KW-1185">Reference proteome</keyword>